<dbReference type="InterPro" id="IPR037068">
    <property type="entry name" value="DNA_primase_core_N_sf"/>
</dbReference>
<keyword evidence="1 12" id="KW-0240">DNA-directed RNA polymerase</keyword>
<dbReference type="Gene3D" id="3.90.980.10">
    <property type="entry name" value="DNA primase, catalytic core, N-terminal domain"/>
    <property type="match status" value="1"/>
</dbReference>
<dbReference type="InterPro" id="IPR030846">
    <property type="entry name" value="DnaG_bac"/>
</dbReference>
<evidence type="ECO:0000256" key="2">
    <source>
        <dbReference type="ARBA" id="ARBA00022515"/>
    </source>
</evidence>
<evidence type="ECO:0000256" key="6">
    <source>
        <dbReference type="ARBA" id="ARBA00022723"/>
    </source>
</evidence>
<dbReference type="Pfam" id="PF01807">
    <property type="entry name" value="Zn_ribbon_DnaG"/>
    <property type="match status" value="1"/>
</dbReference>
<dbReference type="InterPro" id="IPR013264">
    <property type="entry name" value="DNAG_N"/>
</dbReference>
<dbReference type="EMBL" id="BAABEZ010000014">
    <property type="protein sequence ID" value="GAA4452486.1"/>
    <property type="molecule type" value="Genomic_DNA"/>
</dbReference>
<keyword evidence="7 12" id="KW-0863">Zinc-finger</keyword>
<keyword evidence="11 12" id="KW-0804">Transcription</keyword>
<evidence type="ECO:0000259" key="15">
    <source>
        <dbReference type="PROSITE" id="PS50880"/>
    </source>
</evidence>
<dbReference type="InterPro" id="IPR006171">
    <property type="entry name" value="TOPRIM_dom"/>
</dbReference>
<feature type="domain" description="Toprim" evidence="15">
    <location>
        <begin position="249"/>
        <end position="332"/>
    </location>
</feature>
<comment type="function">
    <text evidence="12 13">RNA polymerase that catalyzes the synthesis of short RNA molecules used as primers for DNA polymerase during DNA replication.</text>
</comment>
<keyword evidence="5 12" id="KW-0235">DNA replication</keyword>
<keyword evidence="9" id="KW-0460">Magnesium</keyword>
<dbReference type="InterPro" id="IPR036977">
    <property type="entry name" value="DNA_primase_Znf_CHC2"/>
</dbReference>
<dbReference type="CDD" id="cd03364">
    <property type="entry name" value="TOPRIM_DnaG_primases"/>
    <property type="match status" value="1"/>
</dbReference>
<dbReference type="Pfam" id="PF13155">
    <property type="entry name" value="Toprim_2"/>
    <property type="match status" value="1"/>
</dbReference>
<comment type="caution">
    <text evidence="16">The sequence shown here is derived from an EMBL/GenBank/DDBJ whole genome shotgun (WGS) entry which is preliminary data.</text>
</comment>
<evidence type="ECO:0000256" key="9">
    <source>
        <dbReference type="ARBA" id="ARBA00022842"/>
    </source>
</evidence>
<dbReference type="PANTHER" id="PTHR30313:SF2">
    <property type="entry name" value="DNA PRIMASE"/>
    <property type="match status" value="1"/>
</dbReference>
<gene>
    <name evidence="12 16" type="primary">dnaG</name>
    <name evidence="16" type="ORF">GCM10023092_11570</name>
</gene>
<dbReference type="InterPro" id="IPR034151">
    <property type="entry name" value="TOPRIM_DnaG_bac"/>
</dbReference>
<organism evidence="16 17">
    <name type="scientific">Rurimicrobium arvi</name>
    <dbReference type="NCBI Taxonomy" id="2049916"/>
    <lineage>
        <taxon>Bacteria</taxon>
        <taxon>Pseudomonadati</taxon>
        <taxon>Bacteroidota</taxon>
        <taxon>Chitinophagia</taxon>
        <taxon>Chitinophagales</taxon>
        <taxon>Chitinophagaceae</taxon>
        <taxon>Rurimicrobium</taxon>
    </lineage>
</organism>
<proteinExistence type="inferred from homology"/>
<evidence type="ECO:0000256" key="10">
    <source>
        <dbReference type="ARBA" id="ARBA00023125"/>
    </source>
</evidence>
<evidence type="ECO:0000256" key="7">
    <source>
        <dbReference type="ARBA" id="ARBA00022771"/>
    </source>
</evidence>
<dbReference type="HAMAP" id="MF_00974">
    <property type="entry name" value="DNA_primase_DnaG"/>
    <property type="match status" value="1"/>
</dbReference>
<dbReference type="NCBIfam" id="TIGR01391">
    <property type="entry name" value="dnaG"/>
    <property type="match status" value="1"/>
</dbReference>
<comment type="subunit">
    <text evidence="12">Monomer. Interacts with DnaB.</text>
</comment>
<evidence type="ECO:0000256" key="13">
    <source>
        <dbReference type="PIRNR" id="PIRNR002811"/>
    </source>
</evidence>
<dbReference type="Pfam" id="PF10410">
    <property type="entry name" value="DnaB_bind"/>
    <property type="match status" value="1"/>
</dbReference>
<keyword evidence="10 12" id="KW-0238">DNA-binding</keyword>
<sequence length="638" mass="72984">MNRADIVEVVGQFVRLKRRGANYIANCPFHNEKSPSFSVSASKGIFKCFGCGKGGNAVTFVQEHERITYPEAIRWLADFYKIELEETKASEEQIQHQQIEESLRILNEFAAQYFHDALLQSEEGQTIGLSYFKERGFRTEIIEQFRLGYCPEDGSSFYKAAIEKGYAPEMLEKSGLCKNSNGRWYDTYRGRVIFPIQGMTGRVLGFGARILKTNEKSPKYINSPENELYVKSRVLYGLYQSRQSMGKADECYLVEGYTDVISLHQGGVDNVVSSSGTSLTEDQLRVIGRTTKNLTILYDGDSAGIKAAMRGMDMALAQSFNVKLALLPEGHDPDSYIQAVGASAFHTYIADHKEDIIGFRMEVGMKEAANDPAKKSKLVNEIAETISRIDKAEDFALQDYYIKQSSERLQVDEQGMINLVNKFIRERIEQDRRQAQNRPVEEQQDYESTPLPEIPGNDSNERPDDAQEWQLICVLLLYGQKPAEGFQHVAEMIYQRVDFDIIEQADVKEFYTLYYNYVSEHESLPELNYFTLHTDQQIQRKTANLLHNKNEVSPNWLEKFGIAMLNGEENYINDVESTLCYFELKKLKALQAELRKQLPQAKDEQSMLQLMQQFVALKKTEQEILQRQGTVIVKSASR</sequence>
<dbReference type="PROSITE" id="PS50880">
    <property type="entry name" value="TOPRIM"/>
    <property type="match status" value="1"/>
</dbReference>
<dbReference type="SMART" id="SM00493">
    <property type="entry name" value="TOPRIM"/>
    <property type="match status" value="1"/>
</dbReference>
<accession>A0ABP8MNH0</accession>
<dbReference type="Proteomes" id="UP001501410">
    <property type="component" value="Unassembled WGS sequence"/>
</dbReference>
<dbReference type="PANTHER" id="PTHR30313">
    <property type="entry name" value="DNA PRIMASE"/>
    <property type="match status" value="1"/>
</dbReference>
<evidence type="ECO:0000313" key="16">
    <source>
        <dbReference type="EMBL" id="GAA4452486.1"/>
    </source>
</evidence>
<dbReference type="EC" id="2.7.7.101" evidence="12"/>
<dbReference type="PIRSF" id="PIRSF002811">
    <property type="entry name" value="DnaG"/>
    <property type="match status" value="1"/>
</dbReference>
<feature type="zinc finger region" description="CHC2-type" evidence="12">
    <location>
        <begin position="27"/>
        <end position="51"/>
    </location>
</feature>
<feature type="region of interest" description="Disordered" evidence="14">
    <location>
        <begin position="431"/>
        <end position="463"/>
    </location>
</feature>
<evidence type="ECO:0000256" key="1">
    <source>
        <dbReference type="ARBA" id="ARBA00022478"/>
    </source>
</evidence>
<comment type="similarity">
    <text evidence="12 13">Belongs to the DnaG primase family.</text>
</comment>
<protein>
    <recommendedName>
        <fullName evidence="12 13">DNA primase</fullName>
        <ecNumber evidence="12">2.7.7.101</ecNumber>
    </recommendedName>
</protein>
<dbReference type="SUPFAM" id="SSF57783">
    <property type="entry name" value="Zinc beta-ribbon"/>
    <property type="match status" value="1"/>
</dbReference>
<evidence type="ECO:0000256" key="12">
    <source>
        <dbReference type="HAMAP-Rule" id="MF_00974"/>
    </source>
</evidence>
<keyword evidence="3 12" id="KW-0808">Transferase</keyword>
<evidence type="ECO:0000256" key="8">
    <source>
        <dbReference type="ARBA" id="ARBA00022833"/>
    </source>
</evidence>
<name>A0ABP8MNH0_9BACT</name>
<evidence type="ECO:0000313" key="17">
    <source>
        <dbReference type="Proteomes" id="UP001501410"/>
    </source>
</evidence>
<evidence type="ECO:0000256" key="4">
    <source>
        <dbReference type="ARBA" id="ARBA00022695"/>
    </source>
</evidence>
<dbReference type="Gene3D" id="3.40.1360.10">
    <property type="match status" value="1"/>
</dbReference>
<comment type="catalytic activity">
    <reaction evidence="12">
        <text>ssDNA + n NTP = ssDNA/pppN(pN)n-1 hybrid + (n-1) diphosphate.</text>
        <dbReference type="EC" id="2.7.7.101"/>
    </reaction>
</comment>
<keyword evidence="8 12" id="KW-0862">Zinc</keyword>
<evidence type="ECO:0000256" key="14">
    <source>
        <dbReference type="SAM" id="MobiDB-lite"/>
    </source>
</evidence>
<dbReference type="Gene3D" id="3.90.580.10">
    <property type="entry name" value="Zinc finger, CHC2-type domain"/>
    <property type="match status" value="1"/>
</dbReference>
<dbReference type="Pfam" id="PF08275">
    <property type="entry name" value="DNAG_N"/>
    <property type="match status" value="1"/>
</dbReference>
<keyword evidence="4 12" id="KW-0548">Nucleotidyltransferase</keyword>
<evidence type="ECO:0000256" key="11">
    <source>
        <dbReference type="ARBA" id="ARBA00023163"/>
    </source>
</evidence>
<evidence type="ECO:0000256" key="3">
    <source>
        <dbReference type="ARBA" id="ARBA00022679"/>
    </source>
</evidence>
<comment type="cofactor">
    <cofactor evidence="12 13">
        <name>Zn(2+)</name>
        <dbReference type="ChEBI" id="CHEBI:29105"/>
    </cofactor>
    <text evidence="12 13">Binds 1 zinc ion per monomer.</text>
</comment>
<keyword evidence="17" id="KW-1185">Reference proteome</keyword>
<dbReference type="InterPro" id="IPR002694">
    <property type="entry name" value="Znf_CHC2"/>
</dbReference>
<evidence type="ECO:0000256" key="5">
    <source>
        <dbReference type="ARBA" id="ARBA00022705"/>
    </source>
</evidence>
<dbReference type="SUPFAM" id="SSF56731">
    <property type="entry name" value="DNA primase core"/>
    <property type="match status" value="1"/>
</dbReference>
<dbReference type="InterPro" id="IPR050219">
    <property type="entry name" value="DnaG_primase"/>
</dbReference>
<keyword evidence="6 12" id="KW-0479">Metal-binding</keyword>
<reference evidence="17" key="1">
    <citation type="journal article" date="2019" name="Int. J. Syst. Evol. Microbiol.">
        <title>The Global Catalogue of Microorganisms (GCM) 10K type strain sequencing project: providing services to taxonomists for standard genome sequencing and annotation.</title>
        <authorList>
            <consortium name="The Broad Institute Genomics Platform"/>
            <consortium name="The Broad Institute Genome Sequencing Center for Infectious Disease"/>
            <person name="Wu L."/>
            <person name="Ma J."/>
        </authorList>
    </citation>
    <scope>NUCLEOTIDE SEQUENCE [LARGE SCALE GENOMIC DNA]</scope>
    <source>
        <strain evidence="17">JCM 31921</strain>
    </source>
</reference>
<dbReference type="InterPro" id="IPR019475">
    <property type="entry name" value="DNA_primase_DnaB-bd"/>
</dbReference>
<dbReference type="InterPro" id="IPR006295">
    <property type="entry name" value="DNA_primase_DnaG"/>
</dbReference>
<comment type="domain">
    <text evidence="12">Contains an N-terminal zinc-binding domain, a central core domain that contains the primase activity, and a C-terminal DnaB-binding domain.</text>
</comment>
<keyword evidence="2 12" id="KW-0639">Primosome</keyword>
<dbReference type="SMART" id="SM00400">
    <property type="entry name" value="ZnF_CHCC"/>
    <property type="match status" value="1"/>
</dbReference>